<dbReference type="SMART" id="SM00422">
    <property type="entry name" value="HTH_MERR"/>
    <property type="match status" value="1"/>
</dbReference>
<name>A0ABW6PI49_9NOCA</name>
<organism evidence="5 6">
    <name type="scientific">Nocardia thailandica</name>
    <dbReference type="NCBI Taxonomy" id="257275"/>
    <lineage>
        <taxon>Bacteria</taxon>
        <taxon>Bacillati</taxon>
        <taxon>Actinomycetota</taxon>
        <taxon>Actinomycetes</taxon>
        <taxon>Mycobacteriales</taxon>
        <taxon>Nocardiaceae</taxon>
        <taxon>Nocardia</taxon>
    </lineage>
</organism>
<keyword evidence="3" id="KW-0804">Transcription</keyword>
<keyword evidence="2" id="KW-0238">DNA-binding</keyword>
<dbReference type="PANTHER" id="PTHR30204">
    <property type="entry name" value="REDOX-CYCLING DRUG-SENSING TRANSCRIPTIONAL ACTIVATOR SOXR"/>
    <property type="match status" value="1"/>
</dbReference>
<reference evidence="5 6" key="1">
    <citation type="submission" date="2024-10" db="EMBL/GenBank/DDBJ databases">
        <title>The Natural Products Discovery Center: Release of the First 8490 Sequenced Strains for Exploring Actinobacteria Biosynthetic Diversity.</title>
        <authorList>
            <person name="Kalkreuter E."/>
            <person name="Kautsar S.A."/>
            <person name="Yang D."/>
            <person name="Bader C.D."/>
            <person name="Teijaro C.N."/>
            <person name="Fluegel L."/>
            <person name="Davis C.M."/>
            <person name="Simpson J.R."/>
            <person name="Lauterbach L."/>
            <person name="Steele A.D."/>
            <person name="Gui C."/>
            <person name="Meng S."/>
            <person name="Li G."/>
            <person name="Viehrig K."/>
            <person name="Ye F."/>
            <person name="Su P."/>
            <person name="Kiefer A.F."/>
            <person name="Nichols A."/>
            <person name="Cepeda A.J."/>
            <person name="Yan W."/>
            <person name="Fan B."/>
            <person name="Jiang Y."/>
            <person name="Adhikari A."/>
            <person name="Zheng C.-J."/>
            <person name="Schuster L."/>
            <person name="Cowan T.M."/>
            <person name="Smanski M.J."/>
            <person name="Chevrette M.G."/>
            <person name="De Carvalho L.P.S."/>
            <person name="Shen B."/>
        </authorList>
    </citation>
    <scope>NUCLEOTIDE SEQUENCE [LARGE SCALE GENOMIC DNA]</scope>
    <source>
        <strain evidence="5 6">NPDC004045</strain>
    </source>
</reference>
<protein>
    <submittedName>
        <fullName evidence="5">MerR family transcriptional regulator</fullName>
    </submittedName>
</protein>
<sequence>MRIGELAERAETTTRALRYYESRGLLRAERDGNGYRVYGEEDLVVLRQIRTLRGCGFELEEIRPFVECLRAGYASGDECPASAEVYRRKAAELGELIAKLDGVRSWILDRLDGAPAAPRCEFEPGTGGVGG</sequence>
<dbReference type="InterPro" id="IPR000551">
    <property type="entry name" value="MerR-type_HTH_dom"/>
</dbReference>
<evidence type="ECO:0000256" key="1">
    <source>
        <dbReference type="ARBA" id="ARBA00023015"/>
    </source>
</evidence>
<dbReference type="Proteomes" id="UP001601444">
    <property type="component" value="Unassembled WGS sequence"/>
</dbReference>
<evidence type="ECO:0000259" key="4">
    <source>
        <dbReference type="PROSITE" id="PS50937"/>
    </source>
</evidence>
<proteinExistence type="predicted"/>
<accession>A0ABW6PI49</accession>
<dbReference type="InterPro" id="IPR047057">
    <property type="entry name" value="MerR_fam"/>
</dbReference>
<dbReference type="PANTHER" id="PTHR30204:SF94">
    <property type="entry name" value="HEAVY METAL-DEPENDENT TRANSCRIPTIONAL REGULATOR HI_0293-RELATED"/>
    <property type="match status" value="1"/>
</dbReference>
<dbReference type="Pfam" id="PF13411">
    <property type="entry name" value="MerR_1"/>
    <property type="match status" value="1"/>
</dbReference>
<dbReference type="PROSITE" id="PS50937">
    <property type="entry name" value="HTH_MERR_2"/>
    <property type="match status" value="1"/>
</dbReference>
<dbReference type="RefSeq" id="WP_387699084.1">
    <property type="nucleotide sequence ID" value="NZ_JBIAMX010000002.1"/>
</dbReference>
<gene>
    <name evidence="5" type="ORF">ACFYTF_04460</name>
</gene>
<dbReference type="SUPFAM" id="SSF46955">
    <property type="entry name" value="Putative DNA-binding domain"/>
    <property type="match status" value="1"/>
</dbReference>
<feature type="domain" description="HTH merR-type" evidence="4">
    <location>
        <begin position="1"/>
        <end position="68"/>
    </location>
</feature>
<dbReference type="Gene3D" id="1.10.1660.10">
    <property type="match status" value="1"/>
</dbReference>
<keyword evidence="6" id="KW-1185">Reference proteome</keyword>
<evidence type="ECO:0000313" key="5">
    <source>
        <dbReference type="EMBL" id="MFF0542069.1"/>
    </source>
</evidence>
<dbReference type="PRINTS" id="PR00040">
    <property type="entry name" value="HTHMERR"/>
</dbReference>
<evidence type="ECO:0000256" key="3">
    <source>
        <dbReference type="ARBA" id="ARBA00023163"/>
    </source>
</evidence>
<comment type="caution">
    <text evidence="5">The sequence shown here is derived from an EMBL/GenBank/DDBJ whole genome shotgun (WGS) entry which is preliminary data.</text>
</comment>
<dbReference type="EMBL" id="JBIAMX010000002">
    <property type="protein sequence ID" value="MFF0542069.1"/>
    <property type="molecule type" value="Genomic_DNA"/>
</dbReference>
<dbReference type="InterPro" id="IPR009061">
    <property type="entry name" value="DNA-bd_dom_put_sf"/>
</dbReference>
<evidence type="ECO:0000256" key="2">
    <source>
        <dbReference type="ARBA" id="ARBA00023125"/>
    </source>
</evidence>
<evidence type="ECO:0000313" key="6">
    <source>
        <dbReference type="Proteomes" id="UP001601444"/>
    </source>
</evidence>
<keyword evidence="1" id="KW-0805">Transcription regulation</keyword>